<name>A0A835YKL4_9CHLO</name>
<dbReference type="Proteomes" id="UP000612055">
    <property type="component" value="Unassembled WGS sequence"/>
</dbReference>
<dbReference type="SUPFAM" id="SSF51735">
    <property type="entry name" value="NAD(P)-binding Rossmann-fold domains"/>
    <property type="match status" value="1"/>
</dbReference>
<dbReference type="AlphaFoldDB" id="A0A835YKL4"/>
<protein>
    <recommendedName>
        <fullName evidence="3">NAD-dependent epimerase/dehydratase domain-containing protein</fullName>
    </recommendedName>
</protein>
<dbReference type="PRINTS" id="PR01713">
    <property type="entry name" value="NUCEPIMERASE"/>
</dbReference>
<comment type="similarity">
    <text evidence="1">Belongs to the NAD(P)-dependent epimerase/dehydratase family.</text>
</comment>
<proteinExistence type="inferred from homology"/>
<feature type="domain" description="NAD-dependent epimerase/dehydratase" evidence="3">
    <location>
        <begin position="17"/>
        <end position="250"/>
    </location>
</feature>
<reference evidence="4" key="1">
    <citation type="journal article" date="2020" name="bioRxiv">
        <title>Comparative genomics of Chlamydomonas.</title>
        <authorList>
            <person name="Craig R.J."/>
            <person name="Hasan A.R."/>
            <person name="Ness R.W."/>
            <person name="Keightley P.D."/>
        </authorList>
    </citation>
    <scope>NUCLEOTIDE SEQUENCE</scope>
    <source>
        <strain evidence="4">CCAP 11/70</strain>
    </source>
</reference>
<dbReference type="Pfam" id="PF01370">
    <property type="entry name" value="Epimerase"/>
    <property type="match status" value="1"/>
</dbReference>
<dbReference type="Gene3D" id="3.40.50.720">
    <property type="entry name" value="NAD(P)-binding Rossmann-like Domain"/>
    <property type="match status" value="1"/>
</dbReference>
<dbReference type="OrthoDB" id="202470at2759"/>
<evidence type="ECO:0000259" key="3">
    <source>
        <dbReference type="Pfam" id="PF01370"/>
    </source>
</evidence>
<dbReference type="InterPro" id="IPR036291">
    <property type="entry name" value="NAD(P)-bd_dom_sf"/>
</dbReference>
<comment type="caution">
    <text evidence="4">The sequence shown here is derived from an EMBL/GenBank/DDBJ whole genome shotgun (WGS) entry which is preliminary data.</text>
</comment>
<dbReference type="PANTHER" id="PTHR43574">
    <property type="entry name" value="EPIMERASE-RELATED"/>
    <property type="match status" value="1"/>
</dbReference>
<evidence type="ECO:0000256" key="2">
    <source>
        <dbReference type="ARBA" id="ARBA00023027"/>
    </source>
</evidence>
<evidence type="ECO:0000313" key="4">
    <source>
        <dbReference type="EMBL" id="KAG2500300.1"/>
    </source>
</evidence>
<dbReference type="InterPro" id="IPR001509">
    <property type="entry name" value="Epimerase_deHydtase"/>
</dbReference>
<evidence type="ECO:0000256" key="1">
    <source>
        <dbReference type="ARBA" id="ARBA00007637"/>
    </source>
</evidence>
<sequence>MVKVCSPPEVETKRRYLVTGAAGFIGFHAAHELKKRGDLVVGLDNFNNYYPVSLKRARAAVLAEMDVPVVEADLNDLEALQELFSECAFTHVLHLAAQAGVRYAARNPGAYIQSNVAGSVTLMEVMRVQKPMPILVYASSSSVYGLSKRFPFSEDDRADLPASLYAATKRSLELLAHSYYNIYKMSVTGLRFFTVYGPWGRPDMSVMSFSRNIVDGKPIRVFQGPNSTELARDFTFIGDIVAGILGSLDSASPSADSTTPPNNRVFNLGNTQVHTVTEMVNALQEMLGIKANVRYQPLGATGDVLRTNANITAAHEAFGYTPKTNLHEGLKQFVDWYFKYYGPDGKKRAADENGYIPD</sequence>
<accession>A0A835YKL4</accession>
<evidence type="ECO:0000313" key="5">
    <source>
        <dbReference type="Proteomes" id="UP000612055"/>
    </source>
</evidence>
<keyword evidence="5" id="KW-1185">Reference proteome</keyword>
<organism evidence="4 5">
    <name type="scientific">Edaphochlamys debaryana</name>
    <dbReference type="NCBI Taxonomy" id="47281"/>
    <lineage>
        <taxon>Eukaryota</taxon>
        <taxon>Viridiplantae</taxon>
        <taxon>Chlorophyta</taxon>
        <taxon>core chlorophytes</taxon>
        <taxon>Chlorophyceae</taxon>
        <taxon>CS clade</taxon>
        <taxon>Chlamydomonadales</taxon>
        <taxon>Chlamydomonadales incertae sedis</taxon>
        <taxon>Edaphochlamys</taxon>
    </lineage>
</organism>
<dbReference type="EMBL" id="JAEHOE010000004">
    <property type="protein sequence ID" value="KAG2500300.1"/>
    <property type="molecule type" value="Genomic_DNA"/>
</dbReference>
<gene>
    <name evidence="4" type="ORF">HYH03_001878</name>
</gene>
<dbReference type="Gene3D" id="3.90.25.10">
    <property type="entry name" value="UDP-galactose 4-epimerase, domain 1"/>
    <property type="match status" value="1"/>
</dbReference>
<keyword evidence="2" id="KW-0520">NAD</keyword>